<sequence length="84" mass="9648">MVRALVENGENVSGYFVRKIYYYALCSVTAICFVGSRLLSHALPRIELIRAAFSHWPQWMLPEGRCDKTLSNRPVLFLIPEIYG</sequence>
<gene>
    <name evidence="2" type="ORF">BDV33DRAFT_178734</name>
</gene>
<keyword evidence="1" id="KW-0472">Membrane</keyword>
<evidence type="ECO:0000313" key="2">
    <source>
        <dbReference type="EMBL" id="KAB8216582.1"/>
    </source>
</evidence>
<evidence type="ECO:0000313" key="3">
    <source>
        <dbReference type="Proteomes" id="UP000326799"/>
    </source>
</evidence>
<organism evidence="2 3">
    <name type="scientific">Aspergillus novoparasiticus</name>
    <dbReference type="NCBI Taxonomy" id="986946"/>
    <lineage>
        <taxon>Eukaryota</taxon>
        <taxon>Fungi</taxon>
        <taxon>Dikarya</taxon>
        <taxon>Ascomycota</taxon>
        <taxon>Pezizomycotina</taxon>
        <taxon>Eurotiomycetes</taxon>
        <taxon>Eurotiomycetidae</taxon>
        <taxon>Eurotiales</taxon>
        <taxon>Aspergillaceae</taxon>
        <taxon>Aspergillus</taxon>
        <taxon>Aspergillus subgen. Circumdati</taxon>
    </lineage>
</organism>
<dbReference type="AlphaFoldDB" id="A0A5N6EG47"/>
<reference evidence="2 3" key="1">
    <citation type="submission" date="2019-04" db="EMBL/GenBank/DDBJ databases">
        <title>Fungal friends and foes A comparative genomics study of 23 Aspergillus species from section Flavi.</title>
        <authorList>
            <consortium name="DOE Joint Genome Institute"/>
            <person name="Kjaerbolling I."/>
            <person name="Vesth T.C."/>
            <person name="Frisvad J.C."/>
            <person name="Nybo J.L."/>
            <person name="Theobald S."/>
            <person name="Kildgaard S."/>
            <person name="Petersen T.I."/>
            <person name="Kuo A."/>
            <person name="Sato A."/>
            <person name="Lyhne E.K."/>
            <person name="Kogle M.E."/>
            <person name="Wiebenga A."/>
            <person name="Kun R.S."/>
            <person name="Lubbers R.J."/>
            <person name="Makela M.R."/>
            <person name="Barry K."/>
            <person name="Chovatia M."/>
            <person name="Clum A."/>
            <person name="Daum C."/>
            <person name="Haridas S."/>
            <person name="He G."/>
            <person name="LaButti K."/>
            <person name="Lipzen A."/>
            <person name="Mondo S."/>
            <person name="Pangilinan J."/>
            <person name="Riley R."/>
            <person name="Salamov A."/>
            <person name="Simmons B.A."/>
            <person name="Magnuson J.K."/>
            <person name="Henrissat B."/>
            <person name="Mortensen U.H."/>
            <person name="Larsen T.O."/>
            <person name="De vries R.P."/>
            <person name="Grigoriev I.V."/>
            <person name="Machida M."/>
            <person name="Baker S.E."/>
            <person name="Andersen M.R."/>
        </authorList>
    </citation>
    <scope>NUCLEOTIDE SEQUENCE [LARGE SCALE GENOMIC DNA]</scope>
    <source>
        <strain evidence="2 3">CBS 126849</strain>
    </source>
</reference>
<dbReference type="EMBL" id="ML733478">
    <property type="protein sequence ID" value="KAB8216582.1"/>
    <property type="molecule type" value="Genomic_DNA"/>
</dbReference>
<name>A0A5N6EG47_9EURO</name>
<accession>A0A5N6EG47</accession>
<feature type="transmembrane region" description="Helical" evidence="1">
    <location>
        <begin position="20"/>
        <end position="40"/>
    </location>
</feature>
<dbReference type="Proteomes" id="UP000326799">
    <property type="component" value="Unassembled WGS sequence"/>
</dbReference>
<protein>
    <submittedName>
        <fullName evidence="2">Uncharacterized protein</fullName>
    </submittedName>
</protein>
<evidence type="ECO:0000256" key="1">
    <source>
        <dbReference type="SAM" id="Phobius"/>
    </source>
</evidence>
<keyword evidence="1" id="KW-0812">Transmembrane</keyword>
<keyword evidence="1" id="KW-1133">Transmembrane helix</keyword>
<keyword evidence="3" id="KW-1185">Reference proteome</keyword>
<proteinExistence type="predicted"/>